<dbReference type="HOGENOM" id="CLU_1959791_0_0_1"/>
<dbReference type="AlphaFoldDB" id="S3DFQ6"/>
<gene>
    <name evidence="2" type="ORF">GLAREA_08748</name>
</gene>
<dbReference type="GeneID" id="19467796"/>
<keyword evidence="3" id="KW-1185">Reference proteome</keyword>
<protein>
    <submittedName>
        <fullName evidence="2">Uncharacterized protein</fullName>
    </submittedName>
</protein>
<sequence>MLRPGRLSRSREERSNKTRQNNKRRNKKSRRDDQPSFWEAVIVYTRGTTPYGNARLCTASREQSGRQSQTWAALDGYESELEESGTGVCLYLDALSRPGLHGNDDLGRGGQAEAAGEGEGLDGSGGQV</sequence>
<dbReference type="RefSeq" id="XP_008075900.1">
    <property type="nucleotide sequence ID" value="XM_008077709.1"/>
</dbReference>
<proteinExistence type="predicted"/>
<feature type="compositionally biased region" description="Basic residues" evidence="1">
    <location>
        <begin position="20"/>
        <end position="29"/>
    </location>
</feature>
<accession>S3DFQ6</accession>
<evidence type="ECO:0000313" key="2">
    <source>
        <dbReference type="EMBL" id="EPE36585.1"/>
    </source>
</evidence>
<dbReference type="Proteomes" id="UP000016922">
    <property type="component" value="Unassembled WGS sequence"/>
</dbReference>
<feature type="region of interest" description="Disordered" evidence="1">
    <location>
        <begin position="1"/>
        <end position="37"/>
    </location>
</feature>
<evidence type="ECO:0000256" key="1">
    <source>
        <dbReference type="SAM" id="MobiDB-lite"/>
    </source>
</evidence>
<name>S3DFQ6_GLAL2</name>
<reference evidence="2 3" key="1">
    <citation type="journal article" date="2013" name="BMC Genomics">
        <title>Genomics-driven discovery of the pneumocandin biosynthetic gene cluster in the fungus Glarea lozoyensis.</title>
        <authorList>
            <person name="Chen L."/>
            <person name="Yue Q."/>
            <person name="Zhang X."/>
            <person name="Xiang M."/>
            <person name="Wang C."/>
            <person name="Li S."/>
            <person name="Che Y."/>
            <person name="Ortiz-Lopez F.J."/>
            <person name="Bills G.F."/>
            <person name="Liu X."/>
            <person name="An Z."/>
        </authorList>
    </citation>
    <scope>NUCLEOTIDE SEQUENCE [LARGE SCALE GENOMIC DNA]</scope>
    <source>
        <strain evidence="3">ATCC 20868 / MF5171</strain>
    </source>
</reference>
<dbReference type="EMBL" id="KE145352">
    <property type="protein sequence ID" value="EPE36585.1"/>
    <property type="molecule type" value="Genomic_DNA"/>
</dbReference>
<feature type="compositionally biased region" description="Gly residues" evidence="1">
    <location>
        <begin position="117"/>
        <end position="128"/>
    </location>
</feature>
<feature type="region of interest" description="Disordered" evidence="1">
    <location>
        <begin position="100"/>
        <end position="128"/>
    </location>
</feature>
<organism evidence="2 3">
    <name type="scientific">Glarea lozoyensis (strain ATCC 20868 / MF5171)</name>
    <dbReference type="NCBI Taxonomy" id="1116229"/>
    <lineage>
        <taxon>Eukaryota</taxon>
        <taxon>Fungi</taxon>
        <taxon>Dikarya</taxon>
        <taxon>Ascomycota</taxon>
        <taxon>Pezizomycotina</taxon>
        <taxon>Leotiomycetes</taxon>
        <taxon>Helotiales</taxon>
        <taxon>Helotiaceae</taxon>
        <taxon>Glarea</taxon>
    </lineage>
</organism>
<dbReference type="KEGG" id="glz:GLAREA_08748"/>
<evidence type="ECO:0000313" key="3">
    <source>
        <dbReference type="Proteomes" id="UP000016922"/>
    </source>
</evidence>